<organism evidence="1 2">
    <name type="scientific">Plenodomus tracheiphilus IPT5</name>
    <dbReference type="NCBI Taxonomy" id="1408161"/>
    <lineage>
        <taxon>Eukaryota</taxon>
        <taxon>Fungi</taxon>
        <taxon>Dikarya</taxon>
        <taxon>Ascomycota</taxon>
        <taxon>Pezizomycotina</taxon>
        <taxon>Dothideomycetes</taxon>
        <taxon>Pleosporomycetidae</taxon>
        <taxon>Pleosporales</taxon>
        <taxon>Pleosporineae</taxon>
        <taxon>Leptosphaeriaceae</taxon>
        <taxon>Plenodomus</taxon>
    </lineage>
</organism>
<proteinExistence type="predicted"/>
<sequence>MGYVITKPRMTRYGMPPRVRRKFIRLLKRWLAHGAVVACVGMARHALSGRVSGAVGVESTCGHHVGEILVGSIGRRRISADCAGCCSKVHMRVEEDYSCYWFVCNQCILG</sequence>
<reference evidence="1" key="1">
    <citation type="submission" date="2020-01" db="EMBL/GenBank/DDBJ databases">
        <authorList>
            <consortium name="DOE Joint Genome Institute"/>
            <person name="Haridas S."/>
            <person name="Albert R."/>
            <person name="Binder M."/>
            <person name="Bloem J."/>
            <person name="Labutti K."/>
            <person name="Salamov A."/>
            <person name="Andreopoulos B."/>
            <person name="Baker S.E."/>
            <person name="Barry K."/>
            <person name="Bills G."/>
            <person name="Bluhm B.H."/>
            <person name="Cannon C."/>
            <person name="Castanera R."/>
            <person name="Culley D.E."/>
            <person name="Daum C."/>
            <person name="Ezra D."/>
            <person name="Gonzalez J.B."/>
            <person name="Henrissat B."/>
            <person name="Kuo A."/>
            <person name="Liang C."/>
            <person name="Lipzen A."/>
            <person name="Lutzoni F."/>
            <person name="Magnuson J."/>
            <person name="Mondo S."/>
            <person name="Nolan M."/>
            <person name="Ohm R."/>
            <person name="Pangilinan J."/>
            <person name="Park H.-J."/>
            <person name="Ramirez L."/>
            <person name="Alfaro M."/>
            <person name="Sun H."/>
            <person name="Tritt A."/>
            <person name="Yoshinaga Y."/>
            <person name="Zwiers L.-H."/>
            <person name="Turgeon B.G."/>
            <person name="Goodwin S.B."/>
            <person name="Spatafora J.W."/>
            <person name="Crous P.W."/>
            <person name="Grigoriev I.V."/>
        </authorList>
    </citation>
    <scope>NUCLEOTIDE SEQUENCE</scope>
    <source>
        <strain evidence="1">IPT5</strain>
    </source>
</reference>
<name>A0A6A7BL25_9PLEO</name>
<evidence type="ECO:0000313" key="2">
    <source>
        <dbReference type="Proteomes" id="UP000799423"/>
    </source>
</evidence>
<accession>A0A6A7BL25</accession>
<dbReference type="Proteomes" id="UP000799423">
    <property type="component" value="Unassembled WGS sequence"/>
</dbReference>
<dbReference type="EMBL" id="MU006290">
    <property type="protein sequence ID" value="KAF2855487.1"/>
    <property type="molecule type" value="Genomic_DNA"/>
</dbReference>
<gene>
    <name evidence="1" type="ORF">T440DRAFT_156036</name>
</gene>
<dbReference type="AlphaFoldDB" id="A0A6A7BL25"/>
<evidence type="ECO:0000313" key="1">
    <source>
        <dbReference type="EMBL" id="KAF2855487.1"/>
    </source>
</evidence>
<protein>
    <submittedName>
        <fullName evidence="1">Uncharacterized protein</fullName>
    </submittedName>
</protein>
<keyword evidence="2" id="KW-1185">Reference proteome</keyword>